<protein>
    <recommendedName>
        <fullName evidence="6">Mid2 domain-containing protein</fullName>
    </recommendedName>
</protein>
<evidence type="ECO:0000256" key="1">
    <source>
        <dbReference type="SAM" id="MobiDB-lite"/>
    </source>
</evidence>
<keyword evidence="2" id="KW-1133">Transmembrane helix</keyword>
<feature type="compositionally biased region" description="Basic and acidic residues" evidence="1">
    <location>
        <begin position="469"/>
        <end position="482"/>
    </location>
</feature>
<reference evidence="4" key="1">
    <citation type="journal article" date="2023" name="BMC Genomics">
        <title>Chromosome-level genome assemblies of Cutaneotrichosporon spp. (Trichosporonales, Basidiomycota) reveal imbalanced evolution between nucleotide sequences and chromosome synteny.</title>
        <authorList>
            <person name="Kobayashi Y."/>
            <person name="Kayamori A."/>
            <person name="Aoki K."/>
            <person name="Shiwa Y."/>
            <person name="Matsutani M."/>
            <person name="Fujita N."/>
            <person name="Sugita T."/>
            <person name="Iwasaki W."/>
            <person name="Tanaka N."/>
            <person name="Takashima M."/>
        </authorList>
    </citation>
    <scope>NUCLEOTIDE SEQUENCE</scope>
    <source>
        <strain evidence="4">HIS019</strain>
    </source>
</reference>
<evidence type="ECO:0008006" key="6">
    <source>
        <dbReference type="Google" id="ProtNLM"/>
    </source>
</evidence>
<evidence type="ECO:0000256" key="2">
    <source>
        <dbReference type="SAM" id="Phobius"/>
    </source>
</evidence>
<keyword evidence="3" id="KW-0732">Signal</keyword>
<feature type="transmembrane region" description="Helical" evidence="2">
    <location>
        <begin position="282"/>
        <end position="306"/>
    </location>
</feature>
<feature type="chain" id="PRO_5041428078" description="Mid2 domain-containing protein" evidence="3">
    <location>
        <begin position="20"/>
        <end position="506"/>
    </location>
</feature>
<gene>
    <name evidence="4" type="ORF">CcaverHIS019_0409500</name>
</gene>
<keyword evidence="5" id="KW-1185">Reference proteome</keyword>
<sequence>MLFTALVGGCALLACTASAFNFIVDDSSVNECGNVRFDFTSGTPPYQIVAIGVFDMPVNVTVPDSAVNQNGGAFVWEQLPFNASSQVVFVMSDANGFATGGASKLYTVGSRPSGVGDCLRTDGKVQWTFAINPMDSEEEVRLPQCQAVSFSWQGAFVAPVTIIGVIPSGMVIGGAPTLGNGISYPLNVALGSEIVYVAWDSRGVTGGTSYVMRVTDGNNTCLDGSTASTTPVPPWNPSPTASTSGTSKTTTTHTGGGVVTMTAIQTVMPERSSASSALTPGAIAGIVVGGVGALIILQALIIWCCCKRQVGALIANRKKKKEARRKSGSVNLYEPGTGHDGLLAPDSMRDNRTHASYGYTDDDLGSTISPFMGGTTDSGSSPRLSMTSGTTGTNWAATQPCVDRSSGHGPLAYTTYPPTNGDNRSTSNGTGQSSTSRLPMKMQLALSNPDNRVFEDGQPSLNPPLAGFRRHEDAGPLPKRDLVANQPEDLPPTYNPQWGAGAGPKL</sequence>
<dbReference type="KEGG" id="ccac:CcaHIS019_0409500"/>
<evidence type="ECO:0000256" key="3">
    <source>
        <dbReference type="SAM" id="SignalP"/>
    </source>
</evidence>
<dbReference type="AlphaFoldDB" id="A0AA48QW85"/>
<feature type="compositionally biased region" description="Low complexity" evidence="1">
    <location>
        <begin position="423"/>
        <end position="437"/>
    </location>
</feature>
<feature type="region of interest" description="Disordered" evidence="1">
    <location>
        <begin position="450"/>
        <end position="506"/>
    </location>
</feature>
<accession>A0AA48QW85</accession>
<feature type="region of interest" description="Disordered" evidence="1">
    <location>
        <begin position="222"/>
        <end position="255"/>
    </location>
</feature>
<evidence type="ECO:0000313" key="5">
    <source>
        <dbReference type="Proteomes" id="UP001233271"/>
    </source>
</evidence>
<feature type="compositionally biased region" description="Polar residues" evidence="1">
    <location>
        <begin position="375"/>
        <end position="397"/>
    </location>
</feature>
<name>A0AA48QW85_9TREE</name>
<keyword evidence="2" id="KW-0812">Transmembrane</keyword>
<dbReference type="GeneID" id="85496000"/>
<organism evidence="4 5">
    <name type="scientific">Cutaneotrichosporon cavernicola</name>
    <dbReference type="NCBI Taxonomy" id="279322"/>
    <lineage>
        <taxon>Eukaryota</taxon>
        <taxon>Fungi</taxon>
        <taxon>Dikarya</taxon>
        <taxon>Basidiomycota</taxon>
        <taxon>Agaricomycotina</taxon>
        <taxon>Tremellomycetes</taxon>
        <taxon>Trichosporonales</taxon>
        <taxon>Trichosporonaceae</taxon>
        <taxon>Cutaneotrichosporon</taxon>
    </lineage>
</organism>
<keyword evidence="2" id="KW-0472">Membrane</keyword>
<feature type="signal peptide" evidence="3">
    <location>
        <begin position="1"/>
        <end position="19"/>
    </location>
</feature>
<proteinExistence type="predicted"/>
<dbReference type="EMBL" id="AP028215">
    <property type="protein sequence ID" value="BEI92130.1"/>
    <property type="molecule type" value="Genomic_DNA"/>
</dbReference>
<evidence type="ECO:0000313" key="4">
    <source>
        <dbReference type="EMBL" id="BEI92130.1"/>
    </source>
</evidence>
<feature type="region of interest" description="Disordered" evidence="1">
    <location>
        <begin position="320"/>
        <end position="437"/>
    </location>
</feature>
<feature type="compositionally biased region" description="Low complexity" evidence="1">
    <location>
        <begin position="238"/>
        <end position="253"/>
    </location>
</feature>
<dbReference type="RefSeq" id="XP_060457395.1">
    <property type="nucleotide sequence ID" value="XM_060600841.1"/>
</dbReference>
<dbReference type="Proteomes" id="UP001233271">
    <property type="component" value="Chromosome 4"/>
</dbReference>